<proteinExistence type="predicted"/>
<reference evidence="1 2" key="1">
    <citation type="submission" date="2017-02" db="EMBL/GenBank/DDBJ databases">
        <authorList>
            <person name="Peterson S.W."/>
        </authorList>
    </citation>
    <scope>NUCLEOTIDE SEQUENCE [LARGE SCALE GENOMIC DNA]</scope>
    <source>
        <strain evidence="1 2">3F5N</strain>
    </source>
</reference>
<dbReference type="AlphaFoldDB" id="A0A1R4EV25"/>
<gene>
    <name evidence="1" type="ORF">FM111_00965</name>
</gene>
<evidence type="ECO:0000313" key="2">
    <source>
        <dbReference type="Proteomes" id="UP000195766"/>
    </source>
</evidence>
<dbReference type="Proteomes" id="UP000195766">
    <property type="component" value="Unassembled WGS sequence"/>
</dbReference>
<evidence type="ECO:0000313" key="1">
    <source>
        <dbReference type="EMBL" id="SJM47508.1"/>
    </source>
</evidence>
<sequence length="42" mass="4570">MLKPTRGIGGRTRHASMNHHVQQAAGIAAFMVTEYAAFRDNG</sequence>
<dbReference type="EMBL" id="FUIE01000010">
    <property type="protein sequence ID" value="SJM47508.1"/>
    <property type="molecule type" value="Genomic_DNA"/>
</dbReference>
<name>A0A1R4EV25_BREDI</name>
<protein>
    <submittedName>
        <fullName evidence="1">Uncharacterized protein</fullName>
    </submittedName>
</protein>
<organism evidence="1 2">
    <name type="scientific">Brevundimonas diminuta 3F5N</name>
    <dbReference type="NCBI Taxonomy" id="1255603"/>
    <lineage>
        <taxon>Bacteria</taxon>
        <taxon>Pseudomonadati</taxon>
        <taxon>Pseudomonadota</taxon>
        <taxon>Alphaproteobacteria</taxon>
        <taxon>Caulobacterales</taxon>
        <taxon>Caulobacteraceae</taxon>
        <taxon>Brevundimonas</taxon>
    </lineage>
</organism>
<accession>A0A1R4EV25</accession>